<comment type="cofactor">
    <cofactor evidence="1 5">
        <name>FAD</name>
        <dbReference type="ChEBI" id="CHEBI:57692"/>
    </cofactor>
</comment>
<keyword evidence="9" id="KW-1185">Reference proteome</keyword>
<dbReference type="Proteomes" id="UP001081071">
    <property type="component" value="Unassembled WGS sequence"/>
</dbReference>
<comment type="caution">
    <text evidence="8">The sequence shown here is derived from an EMBL/GenBank/DDBJ whole genome shotgun (WGS) entry which is preliminary data.</text>
</comment>
<gene>
    <name evidence="8" type="ORF">O4220_10160</name>
</gene>
<feature type="domain" description="Acyl-CoA oxidase/dehydrogenase middle" evidence="7">
    <location>
        <begin position="127"/>
        <end position="223"/>
    </location>
</feature>
<evidence type="ECO:0000256" key="2">
    <source>
        <dbReference type="ARBA" id="ARBA00009347"/>
    </source>
</evidence>
<evidence type="ECO:0000313" key="9">
    <source>
        <dbReference type="Proteomes" id="UP001081071"/>
    </source>
</evidence>
<dbReference type="Gene3D" id="1.10.540.10">
    <property type="entry name" value="Acyl-CoA dehydrogenase/oxidase, N-terminal domain"/>
    <property type="match status" value="1"/>
</dbReference>
<sequence length="398" mass="43755">MSTTSFELSPELQRYAQELREWASGALRPHAREADTRKKVPDDWEAILHTSPVPLGREDTDTDRLPEFADGFWVAQMAYHENFVYGDVWGFGVPGRGIGQLVIEAMGSPEQIKKWYDPVMDGTLSTGFALTEPHFGSDTSQVATTAVRDGDSWVINGSKMYCTNGARADYITVFANADKSLGAKGIACFVVPRGTPGFSIAKENEDKLGIRSWQTSELLFQDCRVPLENRLGWNAAGPVDEGPRVSGQGGALAALSNNRPNMAGMAVGMAQASIDVTTKLLAGQQAGYSVHRWAAVQRDLDAMNEALSRARRINYKAAFVLDNGTPNRYNPAISKGYSPQTCDRIIRRCMQLLGPEGTSKELLLEKWYRDVKIMDIFEGSSQVQRIIVARELVGRLAG</sequence>
<evidence type="ECO:0000256" key="4">
    <source>
        <dbReference type="ARBA" id="ARBA00022827"/>
    </source>
</evidence>
<accession>A0ABT4MGL2</accession>
<dbReference type="InterPro" id="IPR036250">
    <property type="entry name" value="AcylCo_DH-like_C"/>
</dbReference>
<proteinExistence type="inferred from homology"/>
<evidence type="ECO:0000259" key="6">
    <source>
        <dbReference type="Pfam" id="PF00441"/>
    </source>
</evidence>
<keyword evidence="5" id="KW-0560">Oxidoreductase</keyword>
<organism evidence="8 9">
    <name type="scientific">Rhodococcus ruber</name>
    <dbReference type="NCBI Taxonomy" id="1830"/>
    <lineage>
        <taxon>Bacteria</taxon>
        <taxon>Bacillati</taxon>
        <taxon>Actinomycetota</taxon>
        <taxon>Actinomycetes</taxon>
        <taxon>Mycobacteriales</taxon>
        <taxon>Nocardiaceae</taxon>
        <taxon>Rhodococcus</taxon>
    </lineage>
</organism>
<dbReference type="Pfam" id="PF02770">
    <property type="entry name" value="Acyl-CoA_dh_M"/>
    <property type="match status" value="1"/>
</dbReference>
<keyword evidence="4 5" id="KW-0274">FAD</keyword>
<feature type="domain" description="Acyl-CoA dehydrogenase/oxidase C-terminal" evidence="6">
    <location>
        <begin position="251"/>
        <end position="392"/>
    </location>
</feature>
<dbReference type="InterPro" id="IPR009100">
    <property type="entry name" value="AcylCoA_DH/oxidase_NM_dom_sf"/>
</dbReference>
<dbReference type="Gene3D" id="1.20.140.10">
    <property type="entry name" value="Butyryl-CoA Dehydrogenase, subunit A, domain 3"/>
    <property type="match status" value="1"/>
</dbReference>
<dbReference type="SUPFAM" id="SSF47203">
    <property type="entry name" value="Acyl-CoA dehydrogenase C-terminal domain-like"/>
    <property type="match status" value="1"/>
</dbReference>
<dbReference type="SUPFAM" id="SSF56645">
    <property type="entry name" value="Acyl-CoA dehydrogenase NM domain-like"/>
    <property type="match status" value="1"/>
</dbReference>
<evidence type="ECO:0000256" key="3">
    <source>
        <dbReference type="ARBA" id="ARBA00022630"/>
    </source>
</evidence>
<dbReference type="PANTHER" id="PTHR43884:SF12">
    <property type="entry name" value="ISOVALERYL-COA DEHYDROGENASE, MITOCHONDRIAL-RELATED"/>
    <property type="match status" value="1"/>
</dbReference>
<dbReference type="PANTHER" id="PTHR43884">
    <property type="entry name" value="ACYL-COA DEHYDROGENASE"/>
    <property type="match status" value="1"/>
</dbReference>
<reference evidence="8" key="1">
    <citation type="submission" date="2022-12" db="EMBL/GenBank/DDBJ databases">
        <authorList>
            <person name="Krivoruchko A.V."/>
            <person name="Elkin A."/>
        </authorList>
    </citation>
    <scope>NUCLEOTIDE SEQUENCE</scope>
    <source>
        <strain evidence="8">IEGM 1391</strain>
    </source>
</reference>
<evidence type="ECO:0000256" key="1">
    <source>
        <dbReference type="ARBA" id="ARBA00001974"/>
    </source>
</evidence>
<comment type="similarity">
    <text evidence="2 5">Belongs to the acyl-CoA dehydrogenase family.</text>
</comment>
<keyword evidence="3 5" id="KW-0285">Flavoprotein</keyword>
<dbReference type="InterPro" id="IPR046373">
    <property type="entry name" value="Acyl-CoA_Oxase/DH_mid-dom_sf"/>
</dbReference>
<dbReference type="EMBL" id="JAPWIJ010000004">
    <property type="protein sequence ID" value="MCZ4518881.1"/>
    <property type="molecule type" value="Genomic_DNA"/>
</dbReference>
<evidence type="ECO:0000256" key="5">
    <source>
        <dbReference type="RuleBase" id="RU362125"/>
    </source>
</evidence>
<dbReference type="InterPro" id="IPR037069">
    <property type="entry name" value="AcylCoA_DH/ox_N_sf"/>
</dbReference>
<dbReference type="Pfam" id="PF00441">
    <property type="entry name" value="Acyl-CoA_dh_1"/>
    <property type="match status" value="1"/>
</dbReference>
<evidence type="ECO:0000313" key="8">
    <source>
        <dbReference type="EMBL" id="MCZ4518881.1"/>
    </source>
</evidence>
<protein>
    <submittedName>
        <fullName evidence="8">Acyl-CoA dehydrogenase family protein</fullName>
    </submittedName>
</protein>
<dbReference type="RefSeq" id="WP_269603744.1">
    <property type="nucleotide sequence ID" value="NZ_JAPWIJ010000004.1"/>
</dbReference>
<name>A0ABT4MGL2_9NOCA</name>
<evidence type="ECO:0000259" key="7">
    <source>
        <dbReference type="Pfam" id="PF02770"/>
    </source>
</evidence>
<dbReference type="Gene3D" id="2.40.110.10">
    <property type="entry name" value="Butyryl-CoA Dehydrogenase, subunit A, domain 2"/>
    <property type="match status" value="1"/>
</dbReference>
<dbReference type="InterPro" id="IPR006091">
    <property type="entry name" value="Acyl-CoA_Oxase/DH_mid-dom"/>
</dbReference>
<dbReference type="InterPro" id="IPR009075">
    <property type="entry name" value="AcylCo_DH/oxidase_C"/>
</dbReference>